<accession>A0ABQ4DVN0</accession>
<dbReference type="InterPro" id="IPR007061">
    <property type="entry name" value="MST-like"/>
</dbReference>
<evidence type="ECO:0008006" key="3">
    <source>
        <dbReference type="Google" id="ProtNLM"/>
    </source>
</evidence>
<dbReference type="SUPFAM" id="SSF109854">
    <property type="entry name" value="DinB/YfiT-like putative metalloenzymes"/>
    <property type="match status" value="1"/>
</dbReference>
<evidence type="ECO:0000313" key="1">
    <source>
        <dbReference type="EMBL" id="GIG86518.1"/>
    </source>
</evidence>
<dbReference type="Pfam" id="PF04978">
    <property type="entry name" value="MST"/>
    <property type="match status" value="1"/>
</dbReference>
<sequence length="151" mass="17129">MLDGWLDFHRQTLLTKCAGLTAEQLRTASVAPSGLTLLGLVRHAADNERYWFRQQFARLDLPSLYFTEAQPDRDFEGLDDADPAADLDALRNEIELVRQAVAGRSLDDTFVGSRGKDISLRWVYLHMIEEYARHNGHADLIRERLDGTTGE</sequence>
<keyword evidence="2" id="KW-1185">Reference proteome</keyword>
<proteinExistence type="predicted"/>
<gene>
    <name evidence="1" type="ORF">Pen02_14540</name>
</gene>
<evidence type="ECO:0000313" key="2">
    <source>
        <dbReference type="Proteomes" id="UP000646749"/>
    </source>
</evidence>
<protein>
    <recommendedName>
        <fullName evidence="3">Mini-circle protein</fullName>
    </recommendedName>
</protein>
<dbReference type="EMBL" id="BONW01000004">
    <property type="protein sequence ID" value="GIG86518.1"/>
    <property type="molecule type" value="Genomic_DNA"/>
</dbReference>
<dbReference type="InterPro" id="IPR034660">
    <property type="entry name" value="DinB/YfiT-like"/>
</dbReference>
<dbReference type="Proteomes" id="UP000646749">
    <property type="component" value="Unassembled WGS sequence"/>
</dbReference>
<name>A0ABQ4DVN0_9ACTN</name>
<organism evidence="1 2">
    <name type="scientific">Plantactinospora endophytica</name>
    <dbReference type="NCBI Taxonomy" id="673535"/>
    <lineage>
        <taxon>Bacteria</taxon>
        <taxon>Bacillati</taxon>
        <taxon>Actinomycetota</taxon>
        <taxon>Actinomycetes</taxon>
        <taxon>Micromonosporales</taxon>
        <taxon>Micromonosporaceae</taxon>
        <taxon>Plantactinospora</taxon>
    </lineage>
</organism>
<dbReference type="Gene3D" id="1.20.120.450">
    <property type="entry name" value="dinb family like domain"/>
    <property type="match status" value="1"/>
</dbReference>
<reference evidence="1 2" key="1">
    <citation type="submission" date="2021-01" db="EMBL/GenBank/DDBJ databases">
        <title>Whole genome shotgun sequence of Plantactinospora endophytica NBRC 110450.</title>
        <authorList>
            <person name="Komaki H."/>
            <person name="Tamura T."/>
        </authorList>
    </citation>
    <scope>NUCLEOTIDE SEQUENCE [LARGE SCALE GENOMIC DNA]</scope>
    <source>
        <strain evidence="1 2">NBRC 110450</strain>
    </source>
</reference>
<comment type="caution">
    <text evidence="1">The sequence shown here is derived from an EMBL/GenBank/DDBJ whole genome shotgun (WGS) entry which is preliminary data.</text>
</comment>